<dbReference type="PROSITE" id="PS51257">
    <property type="entry name" value="PROKAR_LIPOPROTEIN"/>
    <property type="match status" value="1"/>
</dbReference>
<evidence type="ECO:0000256" key="2">
    <source>
        <dbReference type="SAM" id="SignalP"/>
    </source>
</evidence>
<comment type="caution">
    <text evidence="3">The sequence shown here is derived from an EMBL/GenBank/DDBJ whole genome shotgun (WGS) entry which is preliminary data.</text>
</comment>
<evidence type="ECO:0008006" key="5">
    <source>
        <dbReference type="Google" id="ProtNLM"/>
    </source>
</evidence>
<proteinExistence type="predicted"/>
<dbReference type="RefSeq" id="WP_343911297.1">
    <property type="nucleotide sequence ID" value="NZ_BAAAJE010000038.1"/>
</dbReference>
<evidence type="ECO:0000256" key="1">
    <source>
        <dbReference type="SAM" id="MobiDB-lite"/>
    </source>
</evidence>
<feature type="chain" id="PRO_5045944857" description="Lipoprotein" evidence="2">
    <location>
        <begin position="26"/>
        <end position="221"/>
    </location>
</feature>
<organism evidence="3 4">
    <name type="scientific">Nocardioides aquiterrae</name>
    <dbReference type="NCBI Taxonomy" id="203799"/>
    <lineage>
        <taxon>Bacteria</taxon>
        <taxon>Bacillati</taxon>
        <taxon>Actinomycetota</taxon>
        <taxon>Actinomycetes</taxon>
        <taxon>Propionibacteriales</taxon>
        <taxon>Nocardioidaceae</taxon>
        <taxon>Nocardioides</taxon>
    </lineage>
</organism>
<dbReference type="SUPFAM" id="SSF109998">
    <property type="entry name" value="Triger factor/SurA peptide-binding domain-like"/>
    <property type="match status" value="1"/>
</dbReference>
<feature type="region of interest" description="Disordered" evidence="1">
    <location>
        <begin position="196"/>
        <end position="221"/>
    </location>
</feature>
<dbReference type="EMBL" id="BAAAJE010000038">
    <property type="protein sequence ID" value="GAA1166186.1"/>
    <property type="molecule type" value="Genomic_DNA"/>
</dbReference>
<evidence type="ECO:0000313" key="3">
    <source>
        <dbReference type="EMBL" id="GAA1166186.1"/>
    </source>
</evidence>
<protein>
    <recommendedName>
        <fullName evidence="5">Lipoprotein</fullName>
    </recommendedName>
</protein>
<reference evidence="4" key="1">
    <citation type="journal article" date="2019" name="Int. J. Syst. Evol. Microbiol.">
        <title>The Global Catalogue of Microorganisms (GCM) 10K type strain sequencing project: providing services to taxonomists for standard genome sequencing and annotation.</title>
        <authorList>
            <consortium name="The Broad Institute Genomics Platform"/>
            <consortium name="The Broad Institute Genome Sequencing Center for Infectious Disease"/>
            <person name="Wu L."/>
            <person name="Ma J."/>
        </authorList>
    </citation>
    <scope>NUCLEOTIDE SEQUENCE [LARGE SCALE GENOMIC DNA]</scope>
    <source>
        <strain evidence="4">JCM 11813</strain>
    </source>
</reference>
<evidence type="ECO:0000313" key="4">
    <source>
        <dbReference type="Proteomes" id="UP001499979"/>
    </source>
</evidence>
<keyword evidence="2" id="KW-0732">Signal</keyword>
<dbReference type="Proteomes" id="UP001499979">
    <property type="component" value="Unassembled WGS sequence"/>
</dbReference>
<dbReference type="InterPro" id="IPR027304">
    <property type="entry name" value="Trigger_fact/SurA_dom_sf"/>
</dbReference>
<accession>A0ABP4FD48</accession>
<sequence length="221" mass="22663">MTRIRLVGVALAATVLLTGCNEVPAFNPGVAARVGDDTISINTVDEMTAAYCQAAETQLQAGQALPQHYLRGQVAGSLALRAAAEQFAAEQGVTADPSYDAAVQQAEQSLADLGEAQRRAIIEVQGAATYVGAVEKAVGAALGGGGGDKAQQAAGQQAFQDWLADQDISIDPRFGVSISDGTSQLTDTSLSYGLSDTSTKADADQPDAEYAGALPDNQRCG</sequence>
<gene>
    <name evidence="3" type="ORF">GCM10009606_49290</name>
</gene>
<feature type="signal peptide" evidence="2">
    <location>
        <begin position="1"/>
        <end position="25"/>
    </location>
</feature>
<keyword evidence="4" id="KW-1185">Reference proteome</keyword>
<name>A0ABP4FD48_9ACTN</name>